<gene>
    <name evidence="1" type="ORF">MTR67_046250</name>
</gene>
<dbReference type="Proteomes" id="UP001234989">
    <property type="component" value="Chromosome 10"/>
</dbReference>
<evidence type="ECO:0008006" key="3">
    <source>
        <dbReference type="Google" id="ProtNLM"/>
    </source>
</evidence>
<reference evidence="1" key="1">
    <citation type="submission" date="2023-08" db="EMBL/GenBank/DDBJ databases">
        <title>A de novo genome assembly of Solanum verrucosum Schlechtendal, a Mexican diploid species geographically isolated from the other diploid A-genome species in potato relatives.</title>
        <authorList>
            <person name="Hosaka K."/>
        </authorList>
    </citation>
    <scope>NUCLEOTIDE SEQUENCE</scope>
    <source>
        <tissue evidence="1">Young leaves</tissue>
    </source>
</reference>
<dbReference type="EMBL" id="CP133621">
    <property type="protein sequence ID" value="WMV52865.1"/>
    <property type="molecule type" value="Genomic_DNA"/>
</dbReference>
<evidence type="ECO:0000313" key="1">
    <source>
        <dbReference type="EMBL" id="WMV52865.1"/>
    </source>
</evidence>
<organism evidence="1 2">
    <name type="scientific">Solanum verrucosum</name>
    <dbReference type="NCBI Taxonomy" id="315347"/>
    <lineage>
        <taxon>Eukaryota</taxon>
        <taxon>Viridiplantae</taxon>
        <taxon>Streptophyta</taxon>
        <taxon>Embryophyta</taxon>
        <taxon>Tracheophyta</taxon>
        <taxon>Spermatophyta</taxon>
        <taxon>Magnoliopsida</taxon>
        <taxon>eudicotyledons</taxon>
        <taxon>Gunneridae</taxon>
        <taxon>Pentapetalae</taxon>
        <taxon>asterids</taxon>
        <taxon>lamiids</taxon>
        <taxon>Solanales</taxon>
        <taxon>Solanaceae</taxon>
        <taxon>Solanoideae</taxon>
        <taxon>Solaneae</taxon>
        <taxon>Solanum</taxon>
    </lineage>
</organism>
<protein>
    <recommendedName>
        <fullName evidence="3">Reverse transcriptase Ty1/copia-type domain-containing protein</fullName>
    </recommendedName>
</protein>
<dbReference type="AlphaFoldDB" id="A0AAF0ZXF1"/>
<name>A0AAF0ZXF1_SOLVR</name>
<sequence length="114" mass="12866">MNSSTMKILPGLLSYAKFTCSLKSFLHTRFHTKDLGQLKYLLGVEVNRSKKGIFLSHRKYILDLLADTGKLAAKHCSAPMVPNVHLMKDDDDPFDDHEGDRRLVGKLTTLLYSS</sequence>
<evidence type="ECO:0000313" key="2">
    <source>
        <dbReference type="Proteomes" id="UP001234989"/>
    </source>
</evidence>
<keyword evidence="2" id="KW-1185">Reference proteome</keyword>
<accession>A0AAF0ZXF1</accession>
<proteinExistence type="predicted"/>